<protein>
    <submittedName>
        <fullName evidence="8">Solute carrier family 22 member 5</fullName>
    </submittedName>
</protein>
<feature type="transmembrane region" description="Helical" evidence="6">
    <location>
        <begin position="385"/>
        <end position="406"/>
    </location>
</feature>
<feature type="domain" description="Major facilitator superfamily (MFS) profile" evidence="7">
    <location>
        <begin position="99"/>
        <end position="525"/>
    </location>
</feature>
<dbReference type="InterPro" id="IPR020846">
    <property type="entry name" value="MFS_dom"/>
</dbReference>
<feature type="transmembrane region" description="Helical" evidence="6">
    <location>
        <begin position="158"/>
        <end position="175"/>
    </location>
</feature>
<keyword evidence="2 6" id="KW-0812">Transmembrane</keyword>
<feature type="transmembrane region" description="Helical" evidence="6">
    <location>
        <begin position="470"/>
        <end position="490"/>
    </location>
</feature>
<feature type="transmembrane region" description="Helical" evidence="6">
    <location>
        <begin position="182"/>
        <end position="200"/>
    </location>
</feature>
<dbReference type="InterPro" id="IPR036259">
    <property type="entry name" value="MFS_trans_sf"/>
</dbReference>
<evidence type="ECO:0000259" key="7">
    <source>
        <dbReference type="PROSITE" id="PS50850"/>
    </source>
</evidence>
<dbReference type="Proteomes" id="UP000499080">
    <property type="component" value="Unassembled WGS sequence"/>
</dbReference>
<organism evidence="8 9">
    <name type="scientific">Araneus ventricosus</name>
    <name type="common">Orbweaver spider</name>
    <name type="synonym">Epeira ventricosa</name>
    <dbReference type="NCBI Taxonomy" id="182803"/>
    <lineage>
        <taxon>Eukaryota</taxon>
        <taxon>Metazoa</taxon>
        <taxon>Ecdysozoa</taxon>
        <taxon>Arthropoda</taxon>
        <taxon>Chelicerata</taxon>
        <taxon>Arachnida</taxon>
        <taxon>Araneae</taxon>
        <taxon>Araneomorphae</taxon>
        <taxon>Entelegynae</taxon>
        <taxon>Araneoidea</taxon>
        <taxon>Araneidae</taxon>
        <taxon>Araneus</taxon>
    </lineage>
</organism>
<feature type="transmembrane region" description="Helical" evidence="6">
    <location>
        <begin position="212"/>
        <end position="230"/>
    </location>
</feature>
<keyword evidence="3 6" id="KW-1133">Transmembrane helix</keyword>
<dbReference type="CDD" id="cd17317">
    <property type="entry name" value="MFS_SLC22"/>
    <property type="match status" value="1"/>
</dbReference>
<feature type="transmembrane region" description="Helical" evidence="6">
    <location>
        <begin position="413"/>
        <end position="430"/>
    </location>
</feature>
<feature type="transmembrane region" description="Helical" evidence="6">
    <location>
        <begin position="267"/>
        <end position="286"/>
    </location>
</feature>
<dbReference type="Pfam" id="PF00083">
    <property type="entry name" value="Sugar_tr"/>
    <property type="match status" value="1"/>
</dbReference>
<name>A0A4Y2ITK0_ARAVE</name>
<reference evidence="8 9" key="1">
    <citation type="journal article" date="2019" name="Sci. Rep.">
        <title>Orb-weaving spider Araneus ventricosus genome elucidates the spidroin gene catalogue.</title>
        <authorList>
            <person name="Kono N."/>
            <person name="Nakamura H."/>
            <person name="Ohtoshi R."/>
            <person name="Moran D.A.P."/>
            <person name="Shinohara A."/>
            <person name="Yoshida Y."/>
            <person name="Fujiwara M."/>
            <person name="Mori M."/>
            <person name="Tomita M."/>
            <person name="Arakawa K."/>
        </authorList>
    </citation>
    <scope>NUCLEOTIDE SEQUENCE [LARGE SCALE GENOMIC DNA]</scope>
</reference>
<feature type="compositionally biased region" description="Polar residues" evidence="5">
    <location>
        <begin position="12"/>
        <end position="25"/>
    </location>
</feature>
<dbReference type="PANTHER" id="PTHR24064">
    <property type="entry name" value="SOLUTE CARRIER FAMILY 22 MEMBER"/>
    <property type="match status" value="1"/>
</dbReference>
<feature type="transmembrane region" description="Helical" evidence="6">
    <location>
        <begin position="502"/>
        <end position="520"/>
    </location>
</feature>
<feature type="region of interest" description="Disordered" evidence="5">
    <location>
        <begin position="1"/>
        <end position="25"/>
    </location>
</feature>
<evidence type="ECO:0000313" key="9">
    <source>
        <dbReference type="Proteomes" id="UP000499080"/>
    </source>
</evidence>
<dbReference type="InterPro" id="IPR005828">
    <property type="entry name" value="MFS_sugar_transport-like"/>
</dbReference>
<keyword evidence="4 6" id="KW-0472">Membrane</keyword>
<accession>A0A4Y2ITK0</accession>
<proteinExistence type="predicted"/>
<evidence type="ECO:0000256" key="3">
    <source>
        <dbReference type="ARBA" id="ARBA00022989"/>
    </source>
</evidence>
<evidence type="ECO:0000313" key="8">
    <source>
        <dbReference type="EMBL" id="GBM80252.1"/>
    </source>
</evidence>
<dbReference type="AlphaFoldDB" id="A0A4Y2ITK0"/>
<feature type="transmembrane region" description="Helical" evidence="6">
    <location>
        <begin position="242"/>
        <end position="261"/>
    </location>
</feature>
<dbReference type="Gene3D" id="1.20.1250.20">
    <property type="entry name" value="MFS general substrate transporter like domains"/>
    <property type="match status" value="1"/>
</dbReference>
<keyword evidence="9" id="KW-1185">Reference proteome</keyword>
<comment type="subcellular location">
    <subcellularLocation>
        <location evidence="1">Membrane</location>
        <topology evidence="1">Multi-pass membrane protein</topology>
    </subcellularLocation>
</comment>
<evidence type="ECO:0000256" key="6">
    <source>
        <dbReference type="SAM" id="Phobius"/>
    </source>
</evidence>
<evidence type="ECO:0000256" key="4">
    <source>
        <dbReference type="ARBA" id="ARBA00023136"/>
    </source>
</evidence>
<dbReference type="OrthoDB" id="6412567at2759"/>
<sequence length="577" mass="64979">MEPKASDKFLANGSTASAENEPSTTRDVTDIIGEYGPWQRLIFILTCLRGTPTAFYNLSTPFFAPKQDVWCTQPPFSNFSVAEWRNSAIPLEYHEGELVPSRCNMYEVLLVNDEPVINRNKTVPCSAWEYDNSFYTNTLTREYDLVCGRDWLISYTQSNYMAGMMCGVFIFGHLADRFGRRIILNISVTLMLIASVIAAFSPTFTFFSVARFFLALGVGGTQNTSFCLLMEVLGPIYRTRPTFAFSFGWAFGLLLLPGMTYLIRDWVYQQLASAAVSSILLSYWIFMPESPRWLMTQGKYEKAEKIMLKAAKRNNLEINNMPLMMKQLKERIERDERKKNPSVIDLFKTANLRKNTIFVYISYFSVAFVFYGLSLGQTNLGGNPFLNFFIGSAVELPAYVLCIIFIRYLPRKPSFLIFDMIGGIACFFMIPSEYPWVRITAAMLGKLCISGAFIILAIHASEIFPTVVRTVGSGTSLMMGRIGAMVAPFIKELGNATHPAVPAIVYGSLSFVAALLIALLPETYNQVLPDTICEAEELGCGLEEIQRIRSISDLHKEKGEVKMRMLQNGKEIKDPEV</sequence>
<dbReference type="SUPFAM" id="SSF103473">
    <property type="entry name" value="MFS general substrate transporter"/>
    <property type="match status" value="1"/>
</dbReference>
<comment type="caution">
    <text evidence="8">The sequence shown here is derived from an EMBL/GenBank/DDBJ whole genome shotgun (WGS) entry which is preliminary data.</text>
</comment>
<dbReference type="GO" id="GO:0022857">
    <property type="term" value="F:transmembrane transporter activity"/>
    <property type="evidence" value="ECO:0007669"/>
    <property type="project" value="InterPro"/>
</dbReference>
<evidence type="ECO:0000256" key="1">
    <source>
        <dbReference type="ARBA" id="ARBA00004141"/>
    </source>
</evidence>
<evidence type="ECO:0000256" key="5">
    <source>
        <dbReference type="SAM" id="MobiDB-lite"/>
    </source>
</evidence>
<dbReference type="GO" id="GO:0016020">
    <property type="term" value="C:membrane"/>
    <property type="evidence" value="ECO:0007669"/>
    <property type="project" value="UniProtKB-SubCell"/>
</dbReference>
<evidence type="ECO:0000256" key="2">
    <source>
        <dbReference type="ARBA" id="ARBA00022692"/>
    </source>
</evidence>
<feature type="transmembrane region" description="Helical" evidence="6">
    <location>
        <begin position="357"/>
        <end position="373"/>
    </location>
</feature>
<dbReference type="PROSITE" id="PS50850">
    <property type="entry name" value="MFS"/>
    <property type="match status" value="1"/>
</dbReference>
<dbReference type="EMBL" id="BGPR01002868">
    <property type="protein sequence ID" value="GBM80252.1"/>
    <property type="molecule type" value="Genomic_DNA"/>
</dbReference>
<gene>
    <name evidence="8" type="primary">SLC22A5_4</name>
    <name evidence="8" type="ORF">AVEN_96887_1</name>
</gene>
<feature type="transmembrane region" description="Helical" evidence="6">
    <location>
        <begin position="436"/>
        <end position="458"/>
    </location>
</feature>